<evidence type="ECO:0000313" key="2">
    <source>
        <dbReference type="EMBL" id="GAA1416133.1"/>
    </source>
</evidence>
<organism evidence="2 3">
    <name type="scientific">Kitasatospora putterlickiae</name>
    <dbReference type="NCBI Taxonomy" id="221725"/>
    <lineage>
        <taxon>Bacteria</taxon>
        <taxon>Bacillati</taxon>
        <taxon>Actinomycetota</taxon>
        <taxon>Actinomycetes</taxon>
        <taxon>Kitasatosporales</taxon>
        <taxon>Streptomycetaceae</taxon>
        <taxon>Kitasatospora</taxon>
    </lineage>
</organism>
<proteinExistence type="predicted"/>
<feature type="region of interest" description="Disordered" evidence="1">
    <location>
        <begin position="1"/>
        <end position="56"/>
    </location>
</feature>
<sequence>MTLVHGEVDEVNHGDRSGGEHPPEERSEERSEEHGRADDQRGRADDQRGRADGYDGGAARRVRPWATLTDCKEVLVVVQSMVYGQRLHDVYPLLAADLRVHVQFTVPPHAFNGGAAAHVLRFGGTVLPWAEAVRREFDLVLAAGSQGLERLRGPLVRLPHGAGHIKLSPAGPGAGRTVAGLGPEYVTWRGRLVPTAYALAHEDERAELGRGCPEALPIAEVVGDGCYDRIAAALPARERYRAALGLRPGERLVLVCSTWGSGSLFTRLDAVLPRLAAELPRHGYRTALLVHPNVAAAHSPWAVRSWATATARGAVTVVAPEEDWRPLLVAADFIIGDHGSVTLYGTMTGAPILLAEYPHRDVNPRSPGALLARTAPALSPSHPLTAQLGYAAEQYRREEYAAIADRISSRPGAFDRRMRRLLYRVLGLGEPAHLPEPPALPLPAPLWPAGDEAARAGRAARAGQEDG</sequence>
<feature type="region of interest" description="Disordered" evidence="1">
    <location>
        <begin position="434"/>
        <end position="467"/>
    </location>
</feature>
<dbReference type="RefSeq" id="WP_344345838.1">
    <property type="nucleotide sequence ID" value="NZ_BAAAKJ010000545.1"/>
</dbReference>
<evidence type="ECO:0000313" key="3">
    <source>
        <dbReference type="Proteomes" id="UP001499863"/>
    </source>
</evidence>
<feature type="compositionally biased region" description="Pro residues" evidence="1">
    <location>
        <begin position="434"/>
        <end position="446"/>
    </location>
</feature>
<accession>A0ABN1YM33</accession>
<dbReference type="InterPro" id="IPR043148">
    <property type="entry name" value="TagF_C"/>
</dbReference>
<protein>
    <submittedName>
        <fullName evidence="2">Uncharacterized protein</fullName>
    </submittedName>
</protein>
<feature type="compositionally biased region" description="Basic and acidic residues" evidence="1">
    <location>
        <begin position="1"/>
        <end position="53"/>
    </location>
</feature>
<dbReference type="Proteomes" id="UP001499863">
    <property type="component" value="Unassembled WGS sequence"/>
</dbReference>
<dbReference type="Gene3D" id="3.40.50.12580">
    <property type="match status" value="1"/>
</dbReference>
<name>A0ABN1YM33_9ACTN</name>
<reference evidence="2 3" key="1">
    <citation type="journal article" date="2019" name="Int. J. Syst. Evol. Microbiol.">
        <title>The Global Catalogue of Microorganisms (GCM) 10K type strain sequencing project: providing services to taxonomists for standard genome sequencing and annotation.</title>
        <authorList>
            <consortium name="The Broad Institute Genomics Platform"/>
            <consortium name="The Broad Institute Genome Sequencing Center for Infectious Disease"/>
            <person name="Wu L."/>
            <person name="Ma J."/>
        </authorList>
    </citation>
    <scope>NUCLEOTIDE SEQUENCE [LARGE SCALE GENOMIC DNA]</scope>
    <source>
        <strain evidence="2 3">JCM 12393</strain>
    </source>
</reference>
<dbReference type="SUPFAM" id="SSF53756">
    <property type="entry name" value="UDP-Glycosyltransferase/glycogen phosphorylase"/>
    <property type="match status" value="1"/>
</dbReference>
<gene>
    <name evidence="2" type="ORF">GCM10009639_70340</name>
</gene>
<comment type="caution">
    <text evidence="2">The sequence shown here is derived from an EMBL/GenBank/DDBJ whole genome shotgun (WGS) entry which is preliminary data.</text>
</comment>
<feature type="compositionally biased region" description="Low complexity" evidence="1">
    <location>
        <begin position="447"/>
        <end position="467"/>
    </location>
</feature>
<evidence type="ECO:0000256" key="1">
    <source>
        <dbReference type="SAM" id="MobiDB-lite"/>
    </source>
</evidence>
<dbReference type="EMBL" id="BAAAKJ010000545">
    <property type="protein sequence ID" value="GAA1416133.1"/>
    <property type="molecule type" value="Genomic_DNA"/>
</dbReference>
<keyword evidence="3" id="KW-1185">Reference proteome</keyword>